<feature type="domain" description="FYVE-type zinc finger" evidence="2">
    <location>
        <begin position="2"/>
        <end position="75"/>
    </location>
</feature>
<dbReference type="Pfam" id="PF02318">
    <property type="entry name" value="FYVE_2"/>
    <property type="match status" value="1"/>
</dbReference>
<feature type="compositionally biased region" description="Acidic residues" evidence="1">
    <location>
        <begin position="1001"/>
        <end position="1015"/>
    </location>
</feature>
<feature type="region of interest" description="Disordered" evidence="1">
    <location>
        <begin position="1433"/>
        <end position="1455"/>
    </location>
</feature>
<dbReference type="RefSeq" id="XP_030829724.1">
    <property type="nucleotide sequence ID" value="XM_030973864.1"/>
</dbReference>
<keyword evidence="4" id="KW-1185">Reference proteome</keyword>
<feature type="compositionally biased region" description="Basic and acidic residues" evidence="1">
    <location>
        <begin position="1310"/>
        <end position="1322"/>
    </location>
</feature>
<dbReference type="InterPro" id="IPR013083">
    <property type="entry name" value="Znf_RING/FYVE/PHD"/>
</dbReference>
<dbReference type="InParanoid" id="A0A7M7ST83"/>
<evidence type="ECO:0000313" key="4">
    <source>
        <dbReference type="Proteomes" id="UP000007110"/>
    </source>
</evidence>
<feature type="region of interest" description="Disordered" evidence="1">
    <location>
        <begin position="412"/>
        <end position="600"/>
    </location>
</feature>
<feature type="compositionally biased region" description="Polar residues" evidence="1">
    <location>
        <begin position="615"/>
        <end position="626"/>
    </location>
</feature>
<feature type="compositionally biased region" description="Basic and acidic residues" evidence="1">
    <location>
        <begin position="1329"/>
        <end position="1349"/>
    </location>
</feature>
<feature type="compositionally biased region" description="Low complexity" evidence="1">
    <location>
        <begin position="702"/>
        <end position="715"/>
    </location>
</feature>
<dbReference type="GO" id="GO:0017022">
    <property type="term" value="F:myosin binding"/>
    <property type="evidence" value="ECO:0000318"/>
    <property type="project" value="GO_Central"/>
</dbReference>
<evidence type="ECO:0000256" key="1">
    <source>
        <dbReference type="SAM" id="MobiDB-lite"/>
    </source>
</evidence>
<feature type="region of interest" description="Disordered" evidence="1">
    <location>
        <begin position="259"/>
        <end position="340"/>
    </location>
</feature>
<feature type="compositionally biased region" description="Acidic residues" evidence="1">
    <location>
        <begin position="1180"/>
        <end position="1209"/>
    </location>
</feature>
<feature type="compositionally biased region" description="Polar residues" evidence="1">
    <location>
        <begin position="1410"/>
        <end position="1419"/>
    </location>
</feature>
<feature type="region of interest" description="Disordered" evidence="1">
    <location>
        <begin position="96"/>
        <end position="121"/>
    </location>
</feature>
<dbReference type="Gene3D" id="3.30.40.10">
    <property type="entry name" value="Zinc/RING finger domain, C3HC4 (zinc finger)"/>
    <property type="match status" value="1"/>
</dbReference>
<feature type="compositionally biased region" description="Basic and acidic residues" evidence="1">
    <location>
        <begin position="442"/>
        <end position="469"/>
    </location>
</feature>
<protein>
    <recommendedName>
        <fullName evidence="2">FYVE-type zinc finger domain-containing protein</fullName>
    </recommendedName>
</protein>
<dbReference type="GO" id="GO:0003779">
    <property type="term" value="F:actin binding"/>
    <property type="evidence" value="ECO:0000318"/>
    <property type="project" value="GO_Central"/>
</dbReference>
<evidence type="ECO:0000259" key="2">
    <source>
        <dbReference type="Pfam" id="PF02318"/>
    </source>
</evidence>
<dbReference type="PANTHER" id="PTHR14555">
    <property type="entry name" value="MYELIN-ASSOCIATED OLIGODENDROCYTIC BASIC PROTEIN MOBP -RELATED"/>
    <property type="match status" value="1"/>
</dbReference>
<feature type="compositionally biased region" description="Low complexity" evidence="1">
    <location>
        <begin position="1433"/>
        <end position="1448"/>
    </location>
</feature>
<feature type="compositionally biased region" description="Basic and acidic residues" evidence="1">
    <location>
        <begin position="412"/>
        <end position="430"/>
    </location>
</feature>
<name>A0A7M7ST83_STRPU</name>
<dbReference type="KEGG" id="spu:100888816"/>
<feature type="region of interest" description="Disordered" evidence="1">
    <location>
        <begin position="615"/>
        <end position="1025"/>
    </location>
</feature>
<feature type="compositionally biased region" description="Basic and acidic residues" evidence="1">
    <location>
        <begin position="298"/>
        <end position="311"/>
    </location>
</feature>
<feature type="compositionally biased region" description="Polar residues" evidence="1">
    <location>
        <begin position="868"/>
        <end position="877"/>
    </location>
</feature>
<dbReference type="GeneID" id="100888816"/>
<feature type="compositionally biased region" description="Basic and acidic residues" evidence="1">
    <location>
        <begin position="878"/>
        <end position="907"/>
    </location>
</feature>
<feature type="compositionally biased region" description="Low complexity" evidence="1">
    <location>
        <begin position="1372"/>
        <end position="1408"/>
    </location>
</feature>
<dbReference type="SUPFAM" id="SSF57903">
    <property type="entry name" value="FYVE/PHD zinc finger"/>
    <property type="match status" value="1"/>
</dbReference>
<reference evidence="4" key="1">
    <citation type="submission" date="2015-02" db="EMBL/GenBank/DDBJ databases">
        <title>Genome sequencing for Strongylocentrotus purpuratus.</title>
        <authorList>
            <person name="Murali S."/>
            <person name="Liu Y."/>
            <person name="Vee V."/>
            <person name="English A."/>
            <person name="Wang M."/>
            <person name="Skinner E."/>
            <person name="Han Y."/>
            <person name="Muzny D.M."/>
            <person name="Worley K.C."/>
            <person name="Gibbs R.A."/>
        </authorList>
    </citation>
    <scope>NUCLEOTIDE SEQUENCE</scope>
</reference>
<feature type="compositionally biased region" description="Polar residues" evidence="1">
    <location>
        <begin position="667"/>
        <end position="691"/>
    </location>
</feature>
<evidence type="ECO:0000313" key="3">
    <source>
        <dbReference type="EnsemblMetazoa" id="XP_030829724"/>
    </source>
</evidence>
<organism evidence="3 4">
    <name type="scientific">Strongylocentrotus purpuratus</name>
    <name type="common">Purple sea urchin</name>
    <dbReference type="NCBI Taxonomy" id="7668"/>
    <lineage>
        <taxon>Eukaryota</taxon>
        <taxon>Metazoa</taxon>
        <taxon>Echinodermata</taxon>
        <taxon>Eleutherozoa</taxon>
        <taxon>Echinozoa</taxon>
        <taxon>Echinoidea</taxon>
        <taxon>Euechinoidea</taxon>
        <taxon>Echinacea</taxon>
        <taxon>Camarodonta</taxon>
        <taxon>Echinidea</taxon>
        <taxon>Strongylocentrotidae</taxon>
        <taxon>Strongylocentrotus</taxon>
    </lineage>
</organism>
<dbReference type="InterPro" id="IPR011011">
    <property type="entry name" value="Znf_FYVE_PHD"/>
</dbReference>
<dbReference type="GO" id="GO:0030864">
    <property type="term" value="C:cortical actin cytoskeleton"/>
    <property type="evidence" value="ECO:0000318"/>
    <property type="project" value="GO_Central"/>
</dbReference>
<feature type="compositionally biased region" description="Basic and acidic residues" evidence="1">
    <location>
        <begin position="554"/>
        <end position="565"/>
    </location>
</feature>
<feature type="compositionally biased region" description="Acidic residues" evidence="1">
    <location>
        <begin position="822"/>
        <end position="831"/>
    </location>
</feature>
<dbReference type="OMA" id="FICKNCR"/>
<feature type="compositionally biased region" description="Basic residues" evidence="1">
    <location>
        <begin position="583"/>
        <end position="592"/>
    </location>
</feature>
<sequence>MVLSRQQKFNEKHCICCFSSFGFILNRKIQCQVCQFFICKNCRAKSEKKEDILCIACIQQQELQVRACEWFYAQIRAKFRRFGSAKVVRSLYKRDSERGSGSEDEDSHNSDSGLGRQRSPGSLGSSFDLSAFMQGPRSDQETNTADVSSILAHGSPDYQDWLDLLRPPMSSVAVQAPHDRLDEDYSMEDLIHPSNATEARCSIPDRCTCRSGNGSPSLIVYDPKGDKVCKEKEVPPPVANGRGGDAMLFHILSPIEEMTSPECSDRSEAGSKPGSPAVVSDSPPLDTTKMGQDAACCHGDDTSRDCTLVKEGDEEPDAGGSHGNNEDEQEEEESLISPRELDSGIHLAFSNSMDSDMNGPCPDAIEADKMLSQRLKMQNIGCSESFESVSSTSLSLPSLDANDTLDSLETHIHSSHSDLHSPPPDIHDDFDSTNSTLTGKVENTEDEWKVSEAEKTNLSRSSSEDTLKSDDDEEEGLGPRELSMEEFLDQIQTRSSSMTEEEGSKYEDEEQDPSSKSFQDGEGGCASREEESENRDHVSLNLEFHPRSFYKRSRSSDDFRTMRDEDQNDDPGSNSDGEDTKAKSKGKHHRNGKLTSNRFIRYDSLPLVVEVYEADSNSPSFSPNDVSRSRFVYDSQDSESPNRGSPKRQMFSPSKSGKHNQPKKNSRQMSVESTTTESTLPKSTPISSGPTTPDFECKRKNSLSTVSSESECSTDSLKRDKILFTRQLVQQHKEYHQSEGIRPSTSHKMRSLSHSDADPAPYRHRGGTSSNGQLQRQMSLPRQSSLHDDEEEILAGYRRLKQHEKTSQGVAEAEKDVREQERFEDEEEERDDSCGFSNSDEITGLLSEQDIFDSSDNEEDEFEDASSTLTDDINGNEDSNHNEDIASIRDTDGASKASSQEEQHLEESLSESFHACFENQCSPSCQDSEEVNDAPADTFDASSFKDDITALQEDGAHLDSQNLNASFHNDEVCNDNETKQEDESDNINSISLQESSGIDGAEADAVSDENDEEEGGEGKEEMSSRMLKRKEEADLANLTYKLAIKQGEVLQSAEEVLSSANQMSNIQHEVDALDCILTSLERKVAKGVLSSQTSSEYEDSEGGDLDVSPQELVKEDLCDLEVQLSQTDDDNPGSQINMATAVRMITATALKVLNTTEAAIELQQDDAVLHAPLRDNIIFDQEDKEVEEEEEEGEEDYDDEYEGEEEGDSNSDLNIFSDLCDDLFFESDSVEDGYLLRSVADVLIDNDNNVFHCGLEPCDDVDGELSVEKDRNANAVRLSPQKRLCDGRCGSELCRMSAALGKTAGSKSQASERNRPQDDAQHRSVSQHPGERDTGKDFRERKGVLKDSLKLTLPSTKPQEVEKRKQTAGGDKSATPSSASSKSKSPEATISPGSRHSSSPSSGPILHLTSGPTSPPTATLLFSSDELVWDSAVPVSSSDSESMPPTEMVPDEGKNPRDAARVEILDFTPSPSKRHKSEVSVFESSFTPTNGDSDFSPDFLSAFYDRVSELEERVYLSAGKVFTLEERLEQLEMEVNSVDCTLPDDIMAILEDKVALTVAQVQQCEREVHTVEDNISGLDHTQDGIFSTMYSVDHIPTTPRKLENISSASFLLNHPDEIDDEIHGHGGPLEMMDETSSQAVEVTH</sequence>
<feature type="compositionally biased region" description="Acidic residues" evidence="1">
    <location>
        <begin position="850"/>
        <end position="864"/>
    </location>
</feature>
<feature type="compositionally biased region" description="Polar residues" evidence="1">
    <location>
        <begin position="767"/>
        <end position="784"/>
    </location>
</feature>
<dbReference type="Proteomes" id="UP000007110">
    <property type="component" value="Unassembled WGS sequence"/>
</dbReference>
<feature type="compositionally biased region" description="Basic residues" evidence="1">
    <location>
        <begin position="656"/>
        <end position="666"/>
    </location>
</feature>
<reference evidence="3" key="2">
    <citation type="submission" date="2021-01" db="UniProtKB">
        <authorList>
            <consortium name="EnsemblMetazoa"/>
        </authorList>
    </citation>
    <scope>IDENTIFICATION</scope>
</reference>
<proteinExistence type="predicted"/>
<dbReference type="InterPro" id="IPR041282">
    <property type="entry name" value="FYVE_2"/>
</dbReference>
<feature type="region of interest" description="Disordered" evidence="1">
    <location>
        <begin position="1180"/>
        <end position="1211"/>
    </location>
</feature>
<dbReference type="EnsemblMetazoa" id="XM_030973864">
    <property type="protein sequence ID" value="XP_030829724"/>
    <property type="gene ID" value="LOC100888816"/>
</dbReference>
<accession>A0A7M7ST83</accession>
<feature type="compositionally biased region" description="Basic and acidic residues" evidence="1">
    <location>
        <begin position="1016"/>
        <end position="1025"/>
    </location>
</feature>
<feature type="compositionally biased region" description="Polar residues" evidence="1">
    <location>
        <begin position="986"/>
        <end position="996"/>
    </location>
</feature>
<dbReference type="InterPro" id="IPR051745">
    <property type="entry name" value="Intracell_Transport_Effector"/>
</dbReference>
<feature type="region of interest" description="Disordered" evidence="1">
    <location>
        <begin position="1301"/>
        <end position="1419"/>
    </location>
</feature>
<dbReference type="PANTHER" id="PTHR14555:SF3">
    <property type="entry name" value="RABBD DOMAIN-CONTAINING PROTEIN"/>
    <property type="match status" value="1"/>
</dbReference>
<feature type="compositionally biased region" description="Basic and acidic residues" evidence="1">
    <location>
        <begin position="968"/>
        <end position="981"/>
    </location>
</feature>
<dbReference type="OrthoDB" id="10072397at2759"/>
<feature type="compositionally biased region" description="Basic and acidic residues" evidence="1">
    <location>
        <begin position="812"/>
        <end position="821"/>
    </location>
</feature>